<evidence type="ECO:0000259" key="8">
    <source>
        <dbReference type="Pfam" id="PF00746"/>
    </source>
</evidence>
<keyword evidence="4" id="KW-0732">Signal</keyword>
<evidence type="ECO:0000256" key="4">
    <source>
        <dbReference type="ARBA" id="ARBA00022729"/>
    </source>
</evidence>
<dbReference type="InterPro" id="IPR019931">
    <property type="entry name" value="LPXTG_anchor"/>
</dbReference>
<keyword evidence="7" id="KW-0812">Transmembrane</keyword>
<reference evidence="9 10" key="1">
    <citation type="submission" date="2015-05" db="EMBL/GenBank/DDBJ databases">
        <title>Comparison of genome.</title>
        <authorList>
            <person name="Zheng Z."/>
            <person name="Sun M."/>
        </authorList>
    </citation>
    <scope>NUCLEOTIDE SEQUENCE [LARGE SCALE GENOMIC DNA]</scope>
    <source>
        <strain evidence="9 10">G25-74</strain>
    </source>
</reference>
<keyword evidence="7" id="KW-1133">Transmembrane helix</keyword>
<evidence type="ECO:0000256" key="2">
    <source>
        <dbReference type="ARBA" id="ARBA00022512"/>
    </source>
</evidence>
<dbReference type="PATRIC" id="fig|217031.6.peg.4687"/>
<keyword evidence="10" id="KW-1185">Reference proteome</keyword>
<feature type="transmembrane region" description="Helical" evidence="7">
    <location>
        <begin position="105"/>
        <end position="125"/>
    </location>
</feature>
<dbReference type="NCBIfam" id="TIGR01167">
    <property type="entry name" value="LPXTG_anchor"/>
    <property type="match status" value="1"/>
</dbReference>
<evidence type="ECO:0000313" key="10">
    <source>
        <dbReference type="Proteomes" id="UP000077881"/>
    </source>
</evidence>
<feature type="region of interest" description="Disordered" evidence="6">
    <location>
        <begin position="29"/>
        <end position="65"/>
    </location>
</feature>
<name>A0A177ZJS0_9BACI</name>
<dbReference type="Pfam" id="PF00746">
    <property type="entry name" value="Gram_pos_anchor"/>
    <property type="match status" value="1"/>
</dbReference>
<keyword evidence="7" id="KW-0472">Membrane</keyword>
<evidence type="ECO:0000256" key="1">
    <source>
        <dbReference type="ARBA" id="ARBA00004168"/>
    </source>
</evidence>
<organism evidence="9 10">
    <name type="scientific">Lederbergia galactosidilytica</name>
    <dbReference type="NCBI Taxonomy" id="217031"/>
    <lineage>
        <taxon>Bacteria</taxon>
        <taxon>Bacillati</taxon>
        <taxon>Bacillota</taxon>
        <taxon>Bacilli</taxon>
        <taxon>Bacillales</taxon>
        <taxon>Bacillaceae</taxon>
        <taxon>Lederbergia</taxon>
    </lineage>
</organism>
<comment type="caution">
    <text evidence="9">The sequence shown here is derived from an EMBL/GenBank/DDBJ whole genome shotgun (WGS) entry which is preliminary data.</text>
</comment>
<dbReference type="Proteomes" id="UP000077881">
    <property type="component" value="Unassembled WGS sequence"/>
</dbReference>
<feature type="domain" description="Gram-positive cocci surface proteins LPxTG" evidence="8">
    <location>
        <begin position="90"/>
        <end position="130"/>
    </location>
</feature>
<keyword evidence="2" id="KW-0134">Cell wall</keyword>
<comment type="subcellular location">
    <subcellularLocation>
        <location evidence="1">Secreted</location>
        <location evidence="1">Cell wall</location>
        <topology evidence="1">Peptidoglycan-anchor</topology>
    </subcellularLocation>
</comment>
<accession>A0A177ZJS0</accession>
<keyword evidence="3" id="KW-0964">Secreted</keyword>
<protein>
    <recommendedName>
        <fullName evidence="8">Gram-positive cocci surface proteins LPxTG domain-containing protein</fullName>
    </recommendedName>
</protein>
<sequence length="133" mass="14912">MRGDISVGIVNINTNAEFTDYTIPDSNCVKEADKDSDNKDNDADYDQKETDKDISGHPKDNYDSKYIGRDDNGSEVCKKNDVEFHAVCDKTKHGKDLPNTTTNTLNMLLIGTGIVLIGGLMWMFFSRKKVIKE</sequence>
<evidence type="ECO:0000256" key="6">
    <source>
        <dbReference type="SAM" id="MobiDB-lite"/>
    </source>
</evidence>
<gene>
    <name evidence="9" type="ORF">ABB05_21575</name>
</gene>
<evidence type="ECO:0000256" key="5">
    <source>
        <dbReference type="ARBA" id="ARBA00023088"/>
    </source>
</evidence>
<evidence type="ECO:0000256" key="7">
    <source>
        <dbReference type="SAM" id="Phobius"/>
    </source>
</evidence>
<dbReference type="EMBL" id="LDJR01000061">
    <property type="protein sequence ID" value="OAK67148.1"/>
    <property type="molecule type" value="Genomic_DNA"/>
</dbReference>
<dbReference type="RefSeq" id="WP_057983708.1">
    <property type="nucleotide sequence ID" value="NZ_LDJR01000061.1"/>
</dbReference>
<keyword evidence="5" id="KW-0572">Peptidoglycan-anchor</keyword>
<dbReference type="AlphaFoldDB" id="A0A177ZJS0"/>
<evidence type="ECO:0000313" key="9">
    <source>
        <dbReference type="EMBL" id="OAK67148.1"/>
    </source>
</evidence>
<evidence type="ECO:0000256" key="3">
    <source>
        <dbReference type="ARBA" id="ARBA00022525"/>
    </source>
</evidence>
<proteinExistence type="predicted"/>